<dbReference type="GeneID" id="64766906"/>
<evidence type="ECO:0000313" key="1">
    <source>
        <dbReference type="EMBL" id="QGJ95059.1"/>
    </source>
</evidence>
<proteinExistence type="predicted"/>
<dbReference type="KEGG" id="vg:64766906"/>
<organism evidence="1 2">
    <name type="scientific">Gordonia phage Stormageddon</name>
    <dbReference type="NCBI Taxonomy" id="2656541"/>
    <lineage>
        <taxon>Viruses</taxon>
        <taxon>Duplodnaviria</taxon>
        <taxon>Heunggongvirae</taxon>
        <taxon>Uroviricota</taxon>
        <taxon>Caudoviricetes</taxon>
        <taxon>Stormageddonvirus</taxon>
        <taxon>Stormageddonvirus Stormageddon</taxon>
    </lineage>
</organism>
<keyword evidence="2" id="KW-1185">Reference proteome</keyword>
<dbReference type="EMBL" id="MN586040">
    <property type="protein sequence ID" value="QGJ95059.1"/>
    <property type="molecule type" value="Genomic_DNA"/>
</dbReference>
<sequence>MDFATALTLSINEEWGRHVAANERLGGLPSTPRDVFALTCANFIIAARVHSMCEFPDDTTYGTFYNCREYGVTYHRRGWTFALYEHRNSDQIILNGCPDPEVQSYGPYGDVDDKHNYFVALGPEDYWPAADALKQALSVASPALTRQEMKDLFDSDFAR</sequence>
<evidence type="ECO:0000313" key="2">
    <source>
        <dbReference type="Proteomes" id="UP000423065"/>
    </source>
</evidence>
<reference evidence="1 2" key="1">
    <citation type="submission" date="2019-10" db="EMBL/GenBank/DDBJ databases">
        <authorList>
            <person name="Garlena R.A."/>
            <person name="Russell D.A."/>
            <person name="Pope W.H."/>
            <person name="Jacobs-Sera D."/>
            <person name="Hatfull G.F."/>
        </authorList>
    </citation>
    <scope>NUCLEOTIDE SEQUENCE [LARGE SCALE GENOMIC DNA]</scope>
</reference>
<gene>
    <name evidence="1" type="primary">199</name>
    <name evidence="1" type="ORF">SEA_STORMAGEDDON_199</name>
</gene>
<protein>
    <submittedName>
        <fullName evidence="1">Uncharacterized protein</fullName>
    </submittedName>
</protein>
<accession>A0A649VSY0</accession>
<dbReference type="RefSeq" id="YP_010059674.1">
    <property type="nucleotide sequence ID" value="NC_054726.1"/>
</dbReference>
<dbReference type="Proteomes" id="UP000423065">
    <property type="component" value="Segment"/>
</dbReference>
<name>A0A649VSY0_9CAUD</name>